<evidence type="ECO:0000313" key="3">
    <source>
        <dbReference type="Proteomes" id="UP000219546"/>
    </source>
</evidence>
<accession>A0A285D323</accession>
<keyword evidence="1" id="KW-1133">Transmembrane helix</keyword>
<evidence type="ECO:0000256" key="1">
    <source>
        <dbReference type="SAM" id="Phobius"/>
    </source>
</evidence>
<keyword evidence="3" id="KW-1185">Reference proteome</keyword>
<name>A0A285D323_9BACI</name>
<dbReference type="AlphaFoldDB" id="A0A285D323"/>
<gene>
    <name evidence="2" type="ORF">SAMN05877753_108196</name>
</gene>
<dbReference type="Proteomes" id="UP000219546">
    <property type="component" value="Unassembled WGS sequence"/>
</dbReference>
<feature type="transmembrane region" description="Helical" evidence="1">
    <location>
        <begin position="7"/>
        <end position="26"/>
    </location>
</feature>
<sequence>MLAKFPIIIMFLIFIFAFFLQILGMLHVVPLYISSPILFIAILIIISYLNERKKFKGYR</sequence>
<organism evidence="2 3">
    <name type="scientific">Bacillus oleivorans</name>
    <dbReference type="NCBI Taxonomy" id="1448271"/>
    <lineage>
        <taxon>Bacteria</taxon>
        <taxon>Bacillati</taxon>
        <taxon>Bacillota</taxon>
        <taxon>Bacilli</taxon>
        <taxon>Bacillales</taxon>
        <taxon>Bacillaceae</taxon>
        <taxon>Bacillus</taxon>
    </lineage>
</organism>
<reference evidence="2 3" key="1">
    <citation type="submission" date="2017-08" db="EMBL/GenBank/DDBJ databases">
        <authorList>
            <person name="de Groot N.N."/>
        </authorList>
    </citation>
    <scope>NUCLEOTIDE SEQUENCE [LARGE SCALE GENOMIC DNA]</scope>
    <source>
        <strain evidence="2 3">JC228</strain>
    </source>
</reference>
<evidence type="ECO:0000313" key="2">
    <source>
        <dbReference type="EMBL" id="SNX74169.1"/>
    </source>
</evidence>
<proteinExistence type="predicted"/>
<evidence type="ECO:0008006" key="4">
    <source>
        <dbReference type="Google" id="ProtNLM"/>
    </source>
</evidence>
<keyword evidence="1" id="KW-0472">Membrane</keyword>
<dbReference type="EMBL" id="OAOP01000008">
    <property type="protein sequence ID" value="SNX74169.1"/>
    <property type="molecule type" value="Genomic_DNA"/>
</dbReference>
<protein>
    <recommendedName>
        <fullName evidence="4">Membrane protein YizD</fullName>
    </recommendedName>
</protein>
<keyword evidence="1" id="KW-0812">Transmembrane</keyword>
<feature type="transmembrane region" description="Helical" evidence="1">
    <location>
        <begin position="32"/>
        <end position="49"/>
    </location>
</feature>